<feature type="compositionally biased region" description="Gly residues" evidence="1">
    <location>
        <begin position="57"/>
        <end position="71"/>
    </location>
</feature>
<accession>A0ABY6UN66</accession>
<dbReference type="EMBL" id="CABFNS010000844">
    <property type="protein sequence ID" value="VUC32069.1"/>
    <property type="molecule type" value="Genomic_DNA"/>
</dbReference>
<organism evidence="2 3">
    <name type="scientific">Bionectria ochroleuca</name>
    <name type="common">Gliocladium roseum</name>
    <dbReference type="NCBI Taxonomy" id="29856"/>
    <lineage>
        <taxon>Eukaryota</taxon>
        <taxon>Fungi</taxon>
        <taxon>Dikarya</taxon>
        <taxon>Ascomycota</taxon>
        <taxon>Pezizomycotina</taxon>
        <taxon>Sordariomycetes</taxon>
        <taxon>Hypocreomycetidae</taxon>
        <taxon>Hypocreales</taxon>
        <taxon>Bionectriaceae</taxon>
        <taxon>Clonostachys</taxon>
    </lineage>
</organism>
<evidence type="ECO:0000256" key="1">
    <source>
        <dbReference type="SAM" id="MobiDB-lite"/>
    </source>
</evidence>
<keyword evidence="3" id="KW-1185">Reference proteome</keyword>
<evidence type="ECO:0000313" key="2">
    <source>
        <dbReference type="EMBL" id="VUC32069.1"/>
    </source>
</evidence>
<evidence type="ECO:0000313" key="3">
    <source>
        <dbReference type="Proteomes" id="UP000766486"/>
    </source>
</evidence>
<gene>
    <name evidence="2" type="ORF">CLO192961_LOCUS320696</name>
</gene>
<comment type="caution">
    <text evidence="2">The sequence shown here is derived from an EMBL/GenBank/DDBJ whole genome shotgun (WGS) entry which is preliminary data.</text>
</comment>
<feature type="region of interest" description="Disordered" evidence="1">
    <location>
        <begin position="54"/>
        <end position="84"/>
    </location>
</feature>
<name>A0ABY6UN66_BIOOC</name>
<reference evidence="2 3" key="1">
    <citation type="submission" date="2019-06" db="EMBL/GenBank/DDBJ databases">
        <authorList>
            <person name="Broberg M."/>
        </authorList>
    </citation>
    <scope>NUCLEOTIDE SEQUENCE [LARGE SCALE GENOMIC DNA]</scope>
</reference>
<protein>
    <submittedName>
        <fullName evidence="2">Uncharacterized protein</fullName>
    </submittedName>
</protein>
<dbReference type="Proteomes" id="UP000766486">
    <property type="component" value="Unassembled WGS sequence"/>
</dbReference>
<proteinExistence type="predicted"/>
<sequence length="109" mass="11322">MKLHLSYGRVEVVKSTFGGSSRDIDDLAFTNMLDAHDTRAQPWKTWYAALHKDASSGGSGGSSGGSGGGAVTQGNNGNDNFDRHIFGTCSPATTAAKEHFASQNAGMGN</sequence>